<dbReference type="RefSeq" id="WP_151583200.1">
    <property type="nucleotide sequence ID" value="NZ_WBVM01000007.1"/>
</dbReference>
<dbReference type="InterPro" id="IPR029063">
    <property type="entry name" value="SAM-dependent_MTases_sf"/>
</dbReference>
<dbReference type="Gene3D" id="3.40.50.150">
    <property type="entry name" value="Vaccinia Virus protein VP39"/>
    <property type="match status" value="1"/>
</dbReference>
<dbReference type="InterPro" id="IPR050320">
    <property type="entry name" value="N5-glutamine_MTase"/>
</dbReference>
<reference evidence="2 3" key="1">
    <citation type="submission" date="2019-09" db="EMBL/GenBank/DDBJ databases">
        <title>Pimelobacter sp. isolated from Paulinella.</title>
        <authorList>
            <person name="Jeong S.E."/>
        </authorList>
    </citation>
    <scope>NUCLEOTIDE SEQUENCE [LARGE SCALE GENOMIC DNA]</scope>
    <source>
        <strain evidence="2 3">Pch-N</strain>
    </source>
</reference>
<feature type="domain" description="Methyltransferase small" evidence="1">
    <location>
        <begin position="35"/>
        <end position="118"/>
    </location>
</feature>
<evidence type="ECO:0000313" key="3">
    <source>
        <dbReference type="Proteomes" id="UP000449906"/>
    </source>
</evidence>
<dbReference type="GO" id="GO:0032259">
    <property type="term" value="P:methylation"/>
    <property type="evidence" value="ECO:0007669"/>
    <property type="project" value="UniProtKB-KW"/>
</dbReference>
<dbReference type="AlphaFoldDB" id="A0A7J5DQE2"/>
<evidence type="ECO:0000259" key="1">
    <source>
        <dbReference type="Pfam" id="PF05175"/>
    </source>
</evidence>
<accession>A0A7J5DQE2</accession>
<dbReference type="EMBL" id="WBVM01000007">
    <property type="protein sequence ID" value="KAB2806889.1"/>
    <property type="molecule type" value="Genomic_DNA"/>
</dbReference>
<gene>
    <name evidence="2" type="ORF">F9L07_28025</name>
</gene>
<protein>
    <submittedName>
        <fullName evidence="2">Class I SAM-dependent methyltransferase</fullName>
    </submittedName>
</protein>
<organism evidence="2 3">
    <name type="scientific">Nocardioides simplex</name>
    <name type="common">Arthrobacter simplex</name>
    <dbReference type="NCBI Taxonomy" id="2045"/>
    <lineage>
        <taxon>Bacteria</taxon>
        <taxon>Bacillati</taxon>
        <taxon>Actinomycetota</taxon>
        <taxon>Actinomycetes</taxon>
        <taxon>Propionibacteriales</taxon>
        <taxon>Nocardioidaceae</taxon>
        <taxon>Pimelobacter</taxon>
    </lineage>
</organism>
<dbReference type="GO" id="GO:0008168">
    <property type="term" value="F:methyltransferase activity"/>
    <property type="evidence" value="ECO:0007669"/>
    <property type="project" value="UniProtKB-KW"/>
</dbReference>
<dbReference type="PANTHER" id="PTHR18895:SF74">
    <property type="entry name" value="MTRF1L RELEASE FACTOR GLUTAMINE METHYLTRANSFERASE"/>
    <property type="match status" value="1"/>
</dbReference>
<dbReference type="InterPro" id="IPR007848">
    <property type="entry name" value="Small_mtfrase_dom"/>
</dbReference>
<keyword evidence="2" id="KW-0489">Methyltransferase</keyword>
<dbReference type="GO" id="GO:0003676">
    <property type="term" value="F:nucleic acid binding"/>
    <property type="evidence" value="ECO:0007669"/>
    <property type="project" value="InterPro"/>
</dbReference>
<dbReference type="PROSITE" id="PS00092">
    <property type="entry name" value="N6_MTASE"/>
    <property type="match status" value="1"/>
</dbReference>
<evidence type="ECO:0000313" key="2">
    <source>
        <dbReference type="EMBL" id="KAB2806889.1"/>
    </source>
</evidence>
<keyword evidence="2" id="KW-0808">Transferase</keyword>
<dbReference type="Proteomes" id="UP000449906">
    <property type="component" value="Unassembled WGS sequence"/>
</dbReference>
<name>A0A7J5DQE2_NOCSI</name>
<dbReference type="SUPFAM" id="SSF53335">
    <property type="entry name" value="S-adenosyl-L-methionine-dependent methyltransferases"/>
    <property type="match status" value="1"/>
</dbReference>
<dbReference type="CDD" id="cd02440">
    <property type="entry name" value="AdoMet_MTases"/>
    <property type="match status" value="1"/>
</dbReference>
<proteinExistence type="predicted"/>
<dbReference type="InterPro" id="IPR002052">
    <property type="entry name" value="DNA_methylase_N6_adenine_CS"/>
</dbReference>
<dbReference type="Pfam" id="PF05175">
    <property type="entry name" value="MTS"/>
    <property type="match status" value="1"/>
</dbReference>
<comment type="caution">
    <text evidence="2">The sequence shown here is derived from an EMBL/GenBank/DDBJ whole genome shotgun (WGS) entry which is preliminary data.</text>
</comment>
<dbReference type="PANTHER" id="PTHR18895">
    <property type="entry name" value="HEMK METHYLTRANSFERASE"/>
    <property type="match status" value="1"/>
</dbReference>
<sequence length="205" mass="21591">MSRIMAFGPLAIEYDETVLRPRRWTVAQGRWAATLLPALPPGPVLELCAGAGQIGLLAVHGTRRTLVAVDASPTACAWARHNATSNGLRADVREASLSDALGPDESFPLVIADPPWVPHDDVGRHPDDPVTAIDGGPDGLDVARQCVDLAAAHLAPDGSVLLQLGTNEQAARLGPAWGRVGLTEHSRYVVPGRGVVVHLRAPRSA</sequence>